<keyword evidence="4 7" id="KW-0812">Transmembrane</keyword>
<dbReference type="InterPro" id="IPR000515">
    <property type="entry name" value="MetI-like"/>
</dbReference>
<feature type="transmembrane region" description="Helical" evidence="7">
    <location>
        <begin position="102"/>
        <end position="122"/>
    </location>
</feature>
<dbReference type="Gene3D" id="1.10.3720.10">
    <property type="entry name" value="MetI-like"/>
    <property type="match status" value="1"/>
</dbReference>
<organism evidence="9 10">
    <name type="scientific">Pseudobutyrivibrio xylanivorans</name>
    <dbReference type="NCBI Taxonomy" id="185007"/>
    <lineage>
        <taxon>Bacteria</taxon>
        <taxon>Bacillati</taxon>
        <taxon>Bacillota</taxon>
        <taxon>Clostridia</taxon>
        <taxon>Lachnospirales</taxon>
        <taxon>Lachnospiraceae</taxon>
        <taxon>Pseudobutyrivibrio</taxon>
    </lineage>
</organism>
<feature type="domain" description="ABC transmembrane type-1" evidence="8">
    <location>
        <begin position="96"/>
        <end position="312"/>
    </location>
</feature>
<name>A0A1G5RUS0_PSEXY</name>
<dbReference type="AlphaFoldDB" id="A0A1G5RUS0"/>
<protein>
    <submittedName>
        <fullName evidence="9">Arabinosaccharide transport system permease protein</fullName>
    </submittedName>
</protein>
<dbReference type="CDD" id="cd06261">
    <property type="entry name" value="TM_PBP2"/>
    <property type="match status" value="1"/>
</dbReference>
<keyword evidence="2 7" id="KW-0813">Transport</keyword>
<dbReference type="InterPro" id="IPR051393">
    <property type="entry name" value="ABC_transporter_permease"/>
</dbReference>
<evidence type="ECO:0000256" key="5">
    <source>
        <dbReference type="ARBA" id="ARBA00022989"/>
    </source>
</evidence>
<keyword evidence="3" id="KW-1003">Cell membrane</keyword>
<dbReference type="InterPro" id="IPR035906">
    <property type="entry name" value="MetI-like_sf"/>
</dbReference>
<dbReference type="Pfam" id="PF00528">
    <property type="entry name" value="BPD_transp_1"/>
    <property type="match status" value="1"/>
</dbReference>
<evidence type="ECO:0000256" key="2">
    <source>
        <dbReference type="ARBA" id="ARBA00022448"/>
    </source>
</evidence>
<reference evidence="9 10" key="1">
    <citation type="submission" date="2016-10" db="EMBL/GenBank/DDBJ databases">
        <authorList>
            <person name="de Groot N.N."/>
        </authorList>
    </citation>
    <scope>NUCLEOTIDE SEQUENCE [LARGE SCALE GENOMIC DNA]</scope>
    <source>
        <strain evidence="9 10">DSM 10317</strain>
    </source>
</reference>
<accession>A0A1G5RUS0</accession>
<evidence type="ECO:0000313" key="9">
    <source>
        <dbReference type="EMBL" id="SCZ77905.1"/>
    </source>
</evidence>
<comment type="subcellular location">
    <subcellularLocation>
        <location evidence="1 7">Cell membrane</location>
        <topology evidence="1 7">Multi-pass membrane protein</topology>
    </subcellularLocation>
</comment>
<dbReference type="GO" id="GO:0055085">
    <property type="term" value="P:transmembrane transport"/>
    <property type="evidence" value="ECO:0007669"/>
    <property type="project" value="InterPro"/>
</dbReference>
<evidence type="ECO:0000256" key="1">
    <source>
        <dbReference type="ARBA" id="ARBA00004651"/>
    </source>
</evidence>
<proteinExistence type="inferred from homology"/>
<comment type="similarity">
    <text evidence="7">Belongs to the binding-protein-dependent transport system permease family.</text>
</comment>
<dbReference type="PANTHER" id="PTHR30193:SF37">
    <property type="entry name" value="INNER MEMBRANE ABC TRANSPORTER PERMEASE PROTEIN YCJO"/>
    <property type="match status" value="1"/>
</dbReference>
<feature type="transmembrane region" description="Helical" evidence="7">
    <location>
        <begin position="134"/>
        <end position="155"/>
    </location>
</feature>
<feature type="transmembrane region" description="Helical" evidence="7">
    <location>
        <begin position="185"/>
        <end position="205"/>
    </location>
</feature>
<dbReference type="PANTHER" id="PTHR30193">
    <property type="entry name" value="ABC TRANSPORTER PERMEASE PROTEIN"/>
    <property type="match status" value="1"/>
</dbReference>
<keyword evidence="5 7" id="KW-1133">Transmembrane helix</keyword>
<evidence type="ECO:0000259" key="8">
    <source>
        <dbReference type="PROSITE" id="PS50928"/>
    </source>
</evidence>
<gene>
    <name evidence="9" type="ORF">SAMN02910350_00991</name>
</gene>
<dbReference type="Proteomes" id="UP000199428">
    <property type="component" value="Unassembled WGS sequence"/>
</dbReference>
<evidence type="ECO:0000313" key="10">
    <source>
        <dbReference type="Proteomes" id="UP000199428"/>
    </source>
</evidence>
<feature type="transmembrane region" description="Helical" evidence="7">
    <location>
        <begin position="243"/>
        <end position="264"/>
    </location>
</feature>
<sequence>MDINTARMPARGQASSFKKVEGAKGFMKFKKLFYSQKVAPYVFVVPFVLSFFFFWVYPLITAFTMSFQDIGAIKSDWVGFANYAKLLKDNVFHIAVFNSVKYMFFTLVLLIPFPMLFAVLMDSNLVKAKGVWKAVLYMPALTSVVISGTLFRLMFTEYTTGQMNMVTAALGLGTYKWLKMGWSGMLALLIVACWRWTGVNMLYFLSGLKSIDTALYEAADIDGASSWQKFRFVTLPLLKPTTVYVLTISVYAGLAMFLESYMLWAGNSSPNNIGLTIVGYLYKRGIEKNDMGYACAVGVVLLVVALIINFAQLILNGTFKKEEQ</sequence>
<dbReference type="GO" id="GO:0005886">
    <property type="term" value="C:plasma membrane"/>
    <property type="evidence" value="ECO:0007669"/>
    <property type="project" value="UniProtKB-SubCell"/>
</dbReference>
<evidence type="ECO:0000256" key="3">
    <source>
        <dbReference type="ARBA" id="ARBA00022475"/>
    </source>
</evidence>
<dbReference type="SUPFAM" id="SSF161098">
    <property type="entry name" value="MetI-like"/>
    <property type="match status" value="1"/>
</dbReference>
<evidence type="ECO:0000256" key="4">
    <source>
        <dbReference type="ARBA" id="ARBA00022692"/>
    </source>
</evidence>
<feature type="transmembrane region" description="Helical" evidence="7">
    <location>
        <begin position="291"/>
        <end position="315"/>
    </location>
</feature>
<evidence type="ECO:0000256" key="6">
    <source>
        <dbReference type="ARBA" id="ARBA00023136"/>
    </source>
</evidence>
<dbReference type="EMBL" id="FMWK01000004">
    <property type="protein sequence ID" value="SCZ77905.1"/>
    <property type="molecule type" value="Genomic_DNA"/>
</dbReference>
<keyword evidence="6 7" id="KW-0472">Membrane</keyword>
<dbReference type="PROSITE" id="PS50928">
    <property type="entry name" value="ABC_TM1"/>
    <property type="match status" value="1"/>
</dbReference>
<evidence type="ECO:0000256" key="7">
    <source>
        <dbReference type="RuleBase" id="RU363032"/>
    </source>
</evidence>
<feature type="transmembrane region" description="Helical" evidence="7">
    <location>
        <begin position="38"/>
        <end position="57"/>
    </location>
</feature>